<dbReference type="EMBL" id="WHOD01000128">
    <property type="protein sequence ID" value="NOU98075.1"/>
    <property type="molecule type" value="Genomic_DNA"/>
</dbReference>
<dbReference type="RefSeq" id="WP_171656326.1">
    <property type="nucleotide sequence ID" value="NZ_WHOD01000128.1"/>
</dbReference>
<gene>
    <name evidence="2" type="ORF">GC093_33320</name>
</gene>
<evidence type="ECO:0000313" key="3">
    <source>
        <dbReference type="Proteomes" id="UP000641588"/>
    </source>
</evidence>
<reference evidence="2" key="1">
    <citation type="submission" date="2019-10" db="EMBL/GenBank/DDBJ databases">
        <title>Description of Paenibacillus glebae sp. nov.</title>
        <authorList>
            <person name="Carlier A."/>
            <person name="Qi S."/>
        </authorList>
    </citation>
    <scope>NUCLEOTIDE SEQUENCE</scope>
    <source>
        <strain evidence="2">LMG 31456</strain>
    </source>
</reference>
<evidence type="ECO:0000313" key="2">
    <source>
        <dbReference type="EMBL" id="NOU98075.1"/>
    </source>
</evidence>
<name>A0A972GXR0_9BACL</name>
<evidence type="ECO:0000256" key="1">
    <source>
        <dbReference type="SAM" id="Coils"/>
    </source>
</evidence>
<dbReference type="Proteomes" id="UP000641588">
    <property type="component" value="Unassembled WGS sequence"/>
</dbReference>
<proteinExistence type="predicted"/>
<protein>
    <submittedName>
        <fullName evidence="2">Uncharacterized protein</fullName>
    </submittedName>
</protein>
<keyword evidence="3" id="KW-1185">Reference proteome</keyword>
<dbReference type="AlphaFoldDB" id="A0A972GXR0"/>
<keyword evidence="1" id="KW-0175">Coiled coil</keyword>
<feature type="coiled-coil region" evidence="1">
    <location>
        <begin position="7"/>
        <end position="41"/>
    </location>
</feature>
<comment type="caution">
    <text evidence="2">The sequence shown here is derived from an EMBL/GenBank/DDBJ whole genome shotgun (WGS) entry which is preliminary data.</text>
</comment>
<organism evidence="2 3">
    <name type="scientific">Paenibacillus foliorum</name>
    <dbReference type="NCBI Taxonomy" id="2654974"/>
    <lineage>
        <taxon>Bacteria</taxon>
        <taxon>Bacillati</taxon>
        <taxon>Bacillota</taxon>
        <taxon>Bacilli</taxon>
        <taxon>Bacillales</taxon>
        <taxon>Paenibacillaceae</taxon>
        <taxon>Paenibacillus</taxon>
    </lineage>
</organism>
<accession>A0A972GXR0</accession>
<sequence>MDELNAREELGVRLIIAEQELKAAEEEYKLFLKQLEQYKKTIDEHKMTISLIRSKMGMPSIQ</sequence>